<gene>
    <name evidence="8" type="ORF">AN908_28275</name>
</gene>
<dbReference type="Gene3D" id="3.40.1050.10">
    <property type="entry name" value="Carbonic anhydrase"/>
    <property type="match status" value="1"/>
</dbReference>
<feature type="binding site" evidence="7">
    <location>
        <position position="14"/>
    </location>
    <ligand>
        <name>Zn(2+)</name>
        <dbReference type="ChEBI" id="CHEBI:29105"/>
    </ligand>
</feature>
<dbReference type="PROSITE" id="PS00704">
    <property type="entry name" value="PROK_CO2_ANHYDRASE_1"/>
    <property type="match status" value="1"/>
</dbReference>
<dbReference type="GO" id="GO:0015976">
    <property type="term" value="P:carbon utilization"/>
    <property type="evidence" value="ECO:0007669"/>
    <property type="project" value="InterPro"/>
</dbReference>
<evidence type="ECO:0000256" key="3">
    <source>
        <dbReference type="ARBA" id="ARBA00022833"/>
    </source>
</evidence>
<dbReference type="InterPro" id="IPR036874">
    <property type="entry name" value="Carbonic_anhydrase_sf"/>
</dbReference>
<feature type="non-terminal residue" evidence="8">
    <location>
        <position position="135"/>
    </location>
</feature>
<reference evidence="8 9" key="1">
    <citation type="submission" date="2015-09" db="EMBL/GenBank/DDBJ databases">
        <title>Genome Sequences of Mycobacterium immunogenum Isolates, Recuperated from a Chloraminated Drinking Water Distribution System Simulator Subjected to Episodes of Nitrification.</title>
        <authorList>
            <person name="Gomez-Alvarez V."/>
            <person name="Revetta R.P."/>
        </authorList>
    </citation>
    <scope>NUCLEOTIDE SEQUENCE [LARGE SCALE GENOMIC DNA]</scope>
    <source>
        <strain evidence="8 9">H008</strain>
    </source>
</reference>
<dbReference type="PANTHER" id="PTHR11002:SF79">
    <property type="entry name" value="CARBONIC ANHYDRASE 2"/>
    <property type="match status" value="1"/>
</dbReference>
<accession>A0A7V8LJ09</accession>
<proteinExistence type="inferred from homology"/>
<evidence type="ECO:0000256" key="7">
    <source>
        <dbReference type="PIRSR" id="PIRSR601765-1"/>
    </source>
</evidence>
<dbReference type="Pfam" id="PF00484">
    <property type="entry name" value="Pro_CA"/>
    <property type="match status" value="1"/>
</dbReference>
<comment type="catalytic activity">
    <reaction evidence="6">
        <text>hydrogencarbonate + H(+) = CO2 + H2O</text>
        <dbReference type="Rhea" id="RHEA:10748"/>
        <dbReference type="ChEBI" id="CHEBI:15377"/>
        <dbReference type="ChEBI" id="CHEBI:15378"/>
        <dbReference type="ChEBI" id="CHEBI:16526"/>
        <dbReference type="ChEBI" id="CHEBI:17544"/>
        <dbReference type="EC" id="4.2.1.1"/>
    </reaction>
</comment>
<evidence type="ECO:0000256" key="2">
    <source>
        <dbReference type="ARBA" id="ARBA00012925"/>
    </source>
</evidence>
<dbReference type="RefSeq" id="WP_054175759.1">
    <property type="nucleotide sequence ID" value="NZ_LJFO01000045.1"/>
</dbReference>
<dbReference type="InterPro" id="IPR001765">
    <property type="entry name" value="Carbonic_anhydrase"/>
</dbReference>
<feature type="binding site" evidence="7">
    <location>
        <position position="68"/>
    </location>
    <ligand>
        <name>Zn(2+)</name>
        <dbReference type="ChEBI" id="CHEBI:29105"/>
    </ligand>
</feature>
<comment type="caution">
    <text evidence="8">The sequence shown here is derived from an EMBL/GenBank/DDBJ whole genome shotgun (WGS) entry which is preliminary data.</text>
</comment>
<name>A0A7V8LJ09_9MYCO</name>
<comment type="similarity">
    <text evidence="1">Belongs to the beta-class carbonic anhydrase family.</text>
</comment>
<dbReference type="Proteomes" id="UP000037843">
    <property type="component" value="Unassembled WGS sequence"/>
</dbReference>
<dbReference type="PANTHER" id="PTHR11002">
    <property type="entry name" value="CARBONIC ANHYDRASE"/>
    <property type="match status" value="1"/>
</dbReference>
<evidence type="ECO:0000256" key="4">
    <source>
        <dbReference type="ARBA" id="ARBA00023239"/>
    </source>
</evidence>
<feature type="non-terminal residue" evidence="8">
    <location>
        <position position="1"/>
    </location>
</feature>
<dbReference type="SUPFAM" id="SSF53056">
    <property type="entry name" value="beta-carbonic anhydrase, cab"/>
    <property type="match status" value="1"/>
</dbReference>
<protein>
    <recommendedName>
        <fullName evidence="2">carbonic anhydrase</fullName>
        <ecNumber evidence="2">4.2.1.1</ecNumber>
    </recommendedName>
</protein>
<evidence type="ECO:0000256" key="1">
    <source>
        <dbReference type="ARBA" id="ARBA00006217"/>
    </source>
</evidence>
<evidence type="ECO:0000313" key="8">
    <source>
        <dbReference type="EMBL" id="KPG02248.1"/>
    </source>
</evidence>
<feature type="binding site" evidence="7">
    <location>
        <position position="65"/>
    </location>
    <ligand>
        <name>Zn(2+)</name>
        <dbReference type="ChEBI" id="CHEBI:29105"/>
    </ligand>
</feature>
<dbReference type="AlphaFoldDB" id="A0A7V8LJ09"/>
<dbReference type="InterPro" id="IPR015892">
    <property type="entry name" value="Carbonic_anhydrase_CS"/>
</dbReference>
<dbReference type="EC" id="4.2.1.1" evidence="2"/>
<dbReference type="GO" id="GO:0004089">
    <property type="term" value="F:carbonate dehydratase activity"/>
    <property type="evidence" value="ECO:0007669"/>
    <property type="project" value="UniProtKB-EC"/>
</dbReference>
<keyword evidence="7" id="KW-0479">Metal-binding</keyword>
<dbReference type="EMBL" id="LJFO01000045">
    <property type="protein sequence ID" value="KPG02248.1"/>
    <property type="molecule type" value="Genomic_DNA"/>
</dbReference>
<organism evidence="8 9">
    <name type="scientific">Mycobacteroides immunogenum</name>
    <dbReference type="NCBI Taxonomy" id="83262"/>
    <lineage>
        <taxon>Bacteria</taxon>
        <taxon>Bacillati</taxon>
        <taxon>Actinomycetota</taxon>
        <taxon>Actinomycetes</taxon>
        <taxon>Mycobacteriales</taxon>
        <taxon>Mycobacteriaceae</taxon>
        <taxon>Mycobacteroides</taxon>
    </lineage>
</organism>
<sequence>NGQHPNVLLFGCSDSRVAAEIIFDQGLGDMFIVRTAGQVIDSAVLGSIEYAVAVLGVPLIAILGHDSCGAVGATVAALDTGEVPSGYIRDLVVRVMPSILGGRKDGLSRIDEFEARHVEETGTKLLQRSQVVADA</sequence>
<keyword evidence="3 7" id="KW-0862">Zinc</keyword>
<comment type="cofactor">
    <cofactor evidence="7">
        <name>Zn(2+)</name>
        <dbReference type="ChEBI" id="CHEBI:29105"/>
    </cofactor>
    <text evidence="7">Binds 1 zinc ion per subunit.</text>
</comment>
<comment type="function">
    <text evidence="5">Catalyzes the reversible hydration of carbon dioxide to form bicarbonate.</text>
</comment>
<dbReference type="GO" id="GO:0008270">
    <property type="term" value="F:zinc ion binding"/>
    <property type="evidence" value="ECO:0007669"/>
    <property type="project" value="InterPro"/>
</dbReference>
<keyword evidence="4" id="KW-0456">Lyase</keyword>
<evidence type="ECO:0000256" key="5">
    <source>
        <dbReference type="ARBA" id="ARBA00024993"/>
    </source>
</evidence>
<feature type="binding site" evidence="7">
    <location>
        <position position="12"/>
    </location>
    <ligand>
        <name>Zn(2+)</name>
        <dbReference type="ChEBI" id="CHEBI:29105"/>
    </ligand>
</feature>
<evidence type="ECO:0000313" key="9">
    <source>
        <dbReference type="Proteomes" id="UP000037843"/>
    </source>
</evidence>
<dbReference type="SMART" id="SM00947">
    <property type="entry name" value="Pro_CA"/>
    <property type="match status" value="1"/>
</dbReference>
<evidence type="ECO:0000256" key="6">
    <source>
        <dbReference type="ARBA" id="ARBA00048348"/>
    </source>
</evidence>